<feature type="domain" description="Orc1-like AAA ATPase" evidence="1">
    <location>
        <begin position="26"/>
        <end position="162"/>
    </location>
</feature>
<gene>
    <name evidence="2" type="ORF">ABFG95_01035</name>
</gene>
<dbReference type="Gene3D" id="3.40.50.300">
    <property type="entry name" value="P-loop containing nucleotide triphosphate hydrolases"/>
    <property type="match status" value="1"/>
</dbReference>
<name>A0AAU7LB02_9BURK</name>
<accession>A0AAU7LB02</accession>
<evidence type="ECO:0000259" key="1">
    <source>
        <dbReference type="Pfam" id="PF13191"/>
    </source>
</evidence>
<evidence type="ECO:0000313" key="2">
    <source>
        <dbReference type="EMBL" id="XBO99088.1"/>
    </source>
</evidence>
<dbReference type="RefSeq" id="WP_348995303.1">
    <property type="nucleotide sequence ID" value="NZ_CP157584.1"/>
</dbReference>
<keyword evidence="2" id="KW-0067">ATP-binding</keyword>
<dbReference type="InterPro" id="IPR041664">
    <property type="entry name" value="AAA_16"/>
</dbReference>
<dbReference type="KEGG" id="achh:ABFG95_01035"/>
<proteinExistence type="predicted"/>
<dbReference type="AlphaFoldDB" id="A0AAU7LB02"/>
<dbReference type="EMBL" id="CP157584">
    <property type="protein sequence ID" value="XBO99088.1"/>
    <property type="molecule type" value="Genomic_DNA"/>
</dbReference>
<dbReference type="Pfam" id="PF13191">
    <property type="entry name" value="AAA_16"/>
    <property type="match status" value="1"/>
</dbReference>
<dbReference type="SUPFAM" id="SSF52540">
    <property type="entry name" value="P-loop containing nucleoside triphosphate hydrolases"/>
    <property type="match status" value="1"/>
</dbReference>
<organism evidence="2">
    <name type="scientific">Achromobacter sp. HNDS-1</name>
    <dbReference type="NCBI Taxonomy" id="3151598"/>
    <lineage>
        <taxon>Bacteria</taxon>
        <taxon>Pseudomonadati</taxon>
        <taxon>Pseudomonadota</taxon>
        <taxon>Betaproteobacteria</taxon>
        <taxon>Burkholderiales</taxon>
        <taxon>Alcaligenaceae</taxon>
        <taxon>Achromobacter</taxon>
    </lineage>
</organism>
<protein>
    <submittedName>
        <fullName evidence="2">ATP-binding protein</fullName>
    </submittedName>
</protein>
<dbReference type="GO" id="GO:0005524">
    <property type="term" value="F:ATP binding"/>
    <property type="evidence" value="ECO:0007669"/>
    <property type="project" value="UniProtKB-KW"/>
</dbReference>
<dbReference type="InterPro" id="IPR027417">
    <property type="entry name" value="P-loop_NTPase"/>
</dbReference>
<sequence>MDNNEREKLLNLAFRPHYPIEDRESFFGREQEQQRVIQALHSPGQHVVIYGERGAGKTSLARVSTIGSPRIDVFCESDSSFSKLARDVILKYQKAFPSKLVYDAATDRVSIEGVMRSIDNLDGNSLKSLLPNEPLVIIFDEVDRLPANTLASLGEFAKNAATDLGNSTLVFVGVGTTVNDLLRGHESVFRNIKSVGLGRFERDSDIKAILEKGGGILGLKFSTSAVSDIILASDRLPFYVQLLGITSARVAMIEGSKIVTKEHVTRGAEDAAQDADETLRDAYESAILSSRSDVYKYILWGLASLDGRMEGAVGQIAEVASNFANGKSISAQVAGTALKELISDSRQSIISARTMGPRKTFYSFSHPLMRGYVRLRIHAANNRTE</sequence>
<dbReference type="PANTHER" id="PTHR34301:SF8">
    <property type="entry name" value="ATPASE DOMAIN-CONTAINING PROTEIN"/>
    <property type="match status" value="1"/>
</dbReference>
<dbReference type="PANTHER" id="PTHR34301">
    <property type="entry name" value="DNA-BINDING PROTEIN-RELATED"/>
    <property type="match status" value="1"/>
</dbReference>
<keyword evidence="2" id="KW-0547">Nucleotide-binding</keyword>
<reference evidence="2" key="1">
    <citation type="submission" date="2024-05" db="EMBL/GenBank/DDBJ databases">
        <title>Transcriptome analysis of the degradation process of organic nitrogen by two heterotrophic nitrifying and aerobic denitrifying bacteria, Achromobacter sp. HNDS-1 and Enterobacter sp. HNDS-6.</title>
        <authorList>
            <person name="Huang Y."/>
        </authorList>
    </citation>
    <scope>NUCLEOTIDE SEQUENCE</scope>
    <source>
        <strain evidence="2">HNDS-1</strain>
    </source>
</reference>